<dbReference type="EMBL" id="GGEC01055614">
    <property type="protein sequence ID" value="MBX36098.1"/>
    <property type="molecule type" value="Transcribed_RNA"/>
</dbReference>
<evidence type="ECO:0000313" key="1">
    <source>
        <dbReference type="EMBL" id="MBX36098.1"/>
    </source>
</evidence>
<accession>A0A2P2N0Y1</accession>
<organism evidence="1">
    <name type="scientific">Rhizophora mucronata</name>
    <name type="common">Asiatic mangrove</name>
    <dbReference type="NCBI Taxonomy" id="61149"/>
    <lineage>
        <taxon>Eukaryota</taxon>
        <taxon>Viridiplantae</taxon>
        <taxon>Streptophyta</taxon>
        <taxon>Embryophyta</taxon>
        <taxon>Tracheophyta</taxon>
        <taxon>Spermatophyta</taxon>
        <taxon>Magnoliopsida</taxon>
        <taxon>eudicotyledons</taxon>
        <taxon>Gunneridae</taxon>
        <taxon>Pentapetalae</taxon>
        <taxon>rosids</taxon>
        <taxon>fabids</taxon>
        <taxon>Malpighiales</taxon>
        <taxon>Rhizophoraceae</taxon>
        <taxon>Rhizophora</taxon>
    </lineage>
</organism>
<sequence length="26" mass="3237">MTTGLYFGKLFYLNYVKQETRKRELH</sequence>
<name>A0A2P2N0Y1_RHIMU</name>
<proteinExistence type="predicted"/>
<dbReference type="AlphaFoldDB" id="A0A2P2N0Y1"/>
<reference evidence="1" key="1">
    <citation type="submission" date="2018-02" db="EMBL/GenBank/DDBJ databases">
        <title>Rhizophora mucronata_Transcriptome.</title>
        <authorList>
            <person name="Meera S.P."/>
            <person name="Sreeshan A."/>
            <person name="Augustine A."/>
        </authorList>
    </citation>
    <scope>NUCLEOTIDE SEQUENCE</scope>
    <source>
        <tissue evidence="1">Leaf</tissue>
    </source>
</reference>
<protein>
    <submittedName>
        <fullName evidence="1">Uncharacterized protein</fullName>
    </submittedName>
</protein>